<protein>
    <submittedName>
        <fullName evidence="6">Multicopper oxidase family protein</fullName>
    </submittedName>
</protein>
<dbReference type="InterPro" id="IPR045087">
    <property type="entry name" value="Cu-oxidase_fam"/>
</dbReference>
<dbReference type="PROSITE" id="PS51318">
    <property type="entry name" value="TAT"/>
    <property type="match status" value="1"/>
</dbReference>
<feature type="domain" description="Plastocyanin-like" evidence="5">
    <location>
        <begin position="75"/>
        <end position="151"/>
    </location>
</feature>
<evidence type="ECO:0000256" key="3">
    <source>
        <dbReference type="ARBA" id="ARBA00023008"/>
    </source>
</evidence>
<dbReference type="EMBL" id="JAOB01000062">
    <property type="protein sequence ID" value="EUA27913.1"/>
    <property type="molecule type" value="Genomic_DNA"/>
</dbReference>
<feature type="region of interest" description="Disordered" evidence="4">
    <location>
        <begin position="175"/>
        <end position="262"/>
    </location>
</feature>
<feature type="compositionally biased region" description="Basic residues" evidence="4">
    <location>
        <begin position="232"/>
        <end position="244"/>
    </location>
</feature>
<evidence type="ECO:0000259" key="5">
    <source>
        <dbReference type="Pfam" id="PF07732"/>
    </source>
</evidence>
<evidence type="ECO:0000313" key="6">
    <source>
        <dbReference type="EMBL" id="EUA27913.1"/>
    </source>
</evidence>
<dbReference type="InterPro" id="IPR006311">
    <property type="entry name" value="TAT_signal"/>
</dbReference>
<dbReference type="PROSITE" id="PS51257">
    <property type="entry name" value="PROKAR_LIPOPROTEIN"/>
    <property type="match status" value="1"/>
</dbReference>
<keyword evidence="1" id="KW-0479">Metal-binding</keyword>
<accession>X8AAA4</accession>
<gene>
    <name evidence="6" type="ORF">I553_9184</name>
</gene>
<dbReference type="SUPFAM" id="SSF49503">
    <property type="entry name" value="Cupredoxins"/>
    <property type="match status" value="1"/>
</dbReference>
<feature type="compositionally biased region" description="Polar residues" evidence="4">
    <location>
        <begin position="251"/>
        <end position="262"/>
    </location>
</feature>
<keyword evidence="2" id="KW-0560">Oxidoreductase</keyword>
<reference evidence="6" key="1">
    <citation type="submission" date="2014-01" db="EMBL/GenBank/DDBJ databases">
        <authorList>
            <person name="Brown-Elliot B."/>
            <person name="Wallace R."/>
            <person name="Lenaerts A."/>
            <person name="Ordway D."/>
            <person name="DeGroote M.A."/>
            <person name="Parker T."/>
            <person name="Sizemore C."/>
            <person name="Tallon L.J."/>
            <person name="Sadzewicz L.K."/>
            <person name="Sengamalay N."/>
            <person name="Fraser C.M."/>
            <person name="Hine E."/>
            <person name="Shefchek K.A."/>
            <person name="Das S.P."/>
            <person name="Tettelin H."/>
        </authorList>
    </citation>
    <scope>NUCLEOTIDE SEQUENCE [LARGE SCALE GENOMIC DNA]</scope>
    <source>
        <strain evidence="6">4042</strain>
    </source>
</reference>
<dbReference type="InterPro" id="IPR008972">
    <property type="entry name" value="Cupredoxin"/>
</dbReference>
<dbReference type="Pfam" id="PF07732">
    <property type="entry name" value="Cu-oxidase_3"/>
    <property type="match status" value="1"/>
</dbReference>
<keyword evidence="3" id="KW-0186">Copper</keyword>
<comment type="caution">
    <text evidence="6">The sequence shown here is derived from an EMBL/GenBank/DDBJ whole genome shotgun (WGS) entry which is preliminary data.</text>
</comment>
<feature type="compositionally biased region" description="Polar residues" evidence="4">
    <location>
        <begin position="175"/>
        <end position="197"/>
    </location>
</feature>
<dbReference type="InterPro" id="IPR011707">
    <property type="entry name" value="Cu-oxidase-like_N"/>
</dbReference>
<evidence type="ECO:0000256" key="4">
    <source>
        <dbReference type="SAM" id="MobiDB-lite"/>
    </source>
</evidence>
<dbReference type="GO" id="GO:0005507">
    <property type="term" value="F:copper ion binding"/>
    <property type="evidence" value="ECO:0007669"/>
    <property type="project" value="InterPro"/>
</dbReference>
<dbReference type="PANTHER" id="PTHR11709">
    <property type="entry name" value="MULTI-COPPER OXIDASE"/>
    <property type="match status" value="1"/>
</dbReference>
<dbReference type="PANTHER" id="PTHR11709:SF394">
    <property type="entry name" value="FI03373P-RELATED"/>
    <property type="match status" value="1"/>
</dbReference>
<evidence type="ECO:0000256" key="2">
    <source>
        <dbReference type="ARBA" id="ARBA00023002"/>
    </source>
</evidence>
<dbReference type="AlphaFoldDB" id="X8AAA4"/>
<dbReference type="PATRIC" id="fig|1299334.3.peg.6681"/>
<name>X8AAA4_MYCXE</name>
<sequence length="262" mass="27710">MTRSPFGTVQLNRRGFIATSVAAGFTLAGCGRSTPTTATRDAAVADAIAVTEAARPHSGRTVTATLAPQQATIDLGGVSVQTLAYGNTIPGRLIRANVGDELALTVTNRLNRPTSVHWHGIALRNDMDGAEPATANIKAGQQFTYRFSVPHSGLTGRIRTSASTPTTGCICLSSSTTQPSPAAMTPNGSSCSTTGPTASARPPTAVRRPHQPAAIQHGQHARHGGNDDGRCRHERLARRRRRRYQLPVLSGQRSNPRSSQHL</sequence>
<dbReference type="GO" id="GO:0016491">
    <property type="term" value="F:oxidoreductase activity"/>
    <property type="evidence" value="ECO:0007669"/>
    <property type="project" value="UniProtKB-KW"/>
</dbReference>
<proteinExistence type="predicted"/>
<evidence type="ECO:0000256" key="1">
    <source>
        <dbReference type="ARBA" id="ARBA00022723"/>
    </source>
</evidence>
<organism evidence="6">
    <name type="scientific">Mycobacterium xenopi 4042</name>
    <dbReference type="NCBI Taxonomy" id="1299334"/>
    <lineage>
        <taxon>Bacteria</taxon>
        <taxon>Bacillati</taxon>
        <taxon>Actinomycetota</taxon>
        <taxon>Actinomycetes</taxon>
        <taxon>Mycobacteriales</taxon>
        <taxon>Mycobacteriaceae</taxon>
        <taxon>Mycobacterium</taxon>
    </lineage>
</organism>
<dbReference type="Gene3D" id="2.60.40.420">
    <property type="entry name" value="Cupredoxins - blue copper proteins"/>
    <property type="match status" value="1"/>
</dbReference>